<dbReference type="Pfam" id="PF04832">
    <property type="entry name" value="SOUL"/>
    <property type="match status" value="2"/>
</dbReference>
<evidence type="ECO:0000313" key="2">
    <source>
        <dbReference type="EMBL" id="SHG21672.1"/>
    </source>
</evidence>
<name>A0A1M5I0K3_9ALTE</name>
<dbReference type="EMBL" id="FQWD01000002">
    <property type="protein sequence ID" value="SHG21672.1"/>
    <property type="molecule type" value="Genomic_DNA"/>
</dbReference>
<dbReference type="Gene3D" id="3.20.80.10">
    <property type="entry name" value="Regulatory factor, effector binding domain"/>
    <property type="match status" value="1"/>
</dbReference>
<gene>
    <name evidence="2" type="ORF">SAMN05216361_1713</name>
</gene>
<keyword evidence="3" id="KW-1185">Reference proteome</keyword>
<feature type="chain" id="PRO_5013359239" evidence="1">
    <location>
        <begin position="20"/>
        <end position="204"/>
    </location>
</feature>
<dbReference type="PANTHER" id="PTHR11220:SF58">
    <property type="entry name" value="SOUL HEME-BINDING FAMILY PROTEIN"/>
    <property type="match status" value="1"/>
</dbReference>
<dbReference type="RefSeq" id="WP_073320740.1">
    <property type="nucleotide sequence ID" value="NZ_FQWD01000002.1"/>
</dbReference>
<evidence type="ECO:0000256" key="1">
    <source>
        <dbReference type="SAM" id="SignalP"/>
    </source>
</evidence>
<dbReference type="STRING" id="634436.SAMN05216361_1713"/>
<proteinExistence type="predicted"/>
<dbReference type="OrthoDB" id="2156220at2"/>
<dbReference type="AlphaFoldDB" id="A0A1M5I0K3"/>
<reference evidence="3" key="1">
    <citation type="submission" date="2016-11" db="EMBL/GenBank/DDBJ databases">
        <authorList>
            <person name="Varghese N."/>
            <person name="Submissions S."/>
        </authorList>
    </citation>
    <scope>NUCLEOTIDE SEQUENCE [LARGE SCALE GENOMIC DNA]</scope>
    <source>
        <strain evidence="3">CGMCC 1.8995</strain>
    </source>
</reference>
<dbReference type="SUPFAM" id="SSF55136">
    <property type="entry name" value="Probable bacterial effector-binding domain"/>
    <property type="match status" value="1"/>
</dbReference>
<dbReference type="InterPro" id="IPR006917">
    <property type="entry name" value="SOUL_heme-bd"/>
</dbReference>
<dbReference type="Proteomes" id="UP000184520">
    <property type="component" value="Unassembled WGS sequence"/>
</dbReference>
<dbReference type="PANTHER" id="PTHR11220">
    <property type="entry name" value="HEME-BINDING PROTEIN-RELATED"/>
    <property type="match status" value="1"/>
</dbReference>
<feature type="signal peptide" evidence="1">
    <location>
        <begin position="1"/>
        <end position="19"/>
    </location>
</feature>
<protein>
    <submittedName>
        <fullName evidence="2">SOUL heme-binding protein</fullName>
    </submittedName>
</protein>
<organism evidence="2 3">
    <name type="scientific">Marisediminitalea aggregata</name>
    <dbReference type="NCBI Taxonomy" id="634436"/>
    <lineage>
        <taxon>Bacteria</taxon>
        <taxon>Pseudomonadati</taxon>
        <taxon>Pseudomonadota</taxon>
        <taxon>Gammaproteobacteria</taxon>
        <taxon>Alteromonadales</taxon>
        <taxon>Alteromonadaceae</taxon>
        <taxon>Marisediminitalea</taxon>
    </lineage>
</organism>
<accession>A0A1M5I0K3</accession>
<dbReference type="InterPro" id="IPR011256">
    <property type="entry name" value="Reg_factor_effector_dom_sf"/>
</dbReference>
<keyword evidence="1" id="KW-0732">Signal</keyword>
<evidence type="ECO:0000313" key="3">
    <source>
        <dbReference type="Proteomes" id="UP000184520"/>
    </source>
</evidence>
<sequence>MKLLFWLIISLSLSAPSFADKVYYKETETLRYSVESTLAENVEIRVYPASVAVTASGDGQSEPFRKLFNYISGANRSNEDIAMTSPTESRQKEQKSTKIAMTAPVEMVPGGEMMFFLPNQYDMTNAPLPTGDGVSLVEVPKRKVAAIRFSGLASQSKRQRYAEALIQVVRENGIKIVGNTSYLGYDSPFTLPWNKRHEIIIPIE</sequence>